<dbReference type="PROSITE" id="PS51294">
    <property type="entry name" value="HTH_MYB"/>
    <property type="match status" value="1"/>
</dbReference>
<evidence type="ECO:0000259" key="7">
    <source>
        <dbReference type="PROSITE" id="PS51294"/>
    </source>
</evidence>
<gene>
    <name evidence="8" type="primary">GLK2</name>
    <name evidence="8" type="ORF">KSP39_PZI024203</name>
</gene>
<evidence type="ECO:0000256" key="5">
    <source>
        <dbReference type="ARBA" id="ARBA00023242"/>
    </source>
</evidence>
<dbReference type="InterPro" id="IPR001005">
    <property type="entry name" value="SANT/Myb"/>
</dbReference>
<dbReference type="InterPro" id="IPR044825">
    <property type="entry name" value="GLK1/2-like"/>
</dbReference>
<name>A0AAP0ATR8_9ASPA</name>
<evidence type="ECO:0000313" key="9">
    <source>
        <dbReference type="Proteomes" id="UP001418222"/>
    </source>
</evidence>
<dbReference type="InterPro" id="IPR017930">
    <property type="entry name" value="Myb_dom"/>
</dbReference>
<proteinExistence type="predicted"/>
<dbReference type="SUPFAM" id="SSF46689">
    <property type="entry name" value="Homeodomain-like"/>
    <property type="match status" value="1"/>
</dbReference>
<evidence type="ECO:0000313" key="8">
    <source>
        <dbReference type="EMBL" id="KAK8914350.1"/>
    </source>
</evidence>
<dbReference type="Pfam" id="PF00249">
    <property type="entry name" value="Myb_DNA-binding"/>
    <property type="match status" value="1"/>
</dbReference>
<dbReference type="InterPro" id="IPR009057">
    <property type="entry name" value="Homeodomain-like_sf"/>
</dbReference>
<dbReference type="Gene3D" id="1.10.10.60">
    <property type="entry name" value="Homeodomain-like"/>
    <property type="match status" value="1"/>
</dbReference>
<dbReference type="PANTHER" id="PTHR31312:SF1">
    <property type="entry name" value="TRANSCRIPTION ACTIVATOR GLK1"/>
    <property type="match status" value="1"/>
</dbReference>
<protein>
    <submittedName>
        <fullName evidence="8">Transcription activator GLK2</fullName>
    </submittedName>
</protein>
<dbReference type="Proteomes" id="UP001418222">
    <property type="component" value="Unassembled WGS sequence"/>
</dbReference>
<dbReference type="NCBIfam" id="TIGR01557">
    <property type="entry name" value="myb_SHAQKYF"/>
    <property type="match status" value="1"/>
</dbReference>
<dbReference type="EMBL" id="JBBWWQ010000021">
    <property type="protein sequence ID" value="KAK8914350.1"/>
    <property type="molecule type" value="Genomic_DNA"/>
</dbReference>
<dbReference type="GO" id="GO:0005634">
    <property type="term" value="C:nucleus"/>
    <property type="evidence" value="ECO:0007669"/>
    <property type="project" value="UniProtKB-SubCell"/>
</dbReference>
<evidence type="ECO:0000256" key="2">
    <source>
        <dbReference type="ARBA" id="ARBA00023015"/>
    </source>
</evidence>
<dbReference type="GO" id="GO:0045893">
    <property type="term" value="P:positive regulation of DNA-templated transcription"/>
    <property type="evidence" value="ECO:0007669"/>
    <property type="project" value="InterPro"/>
</dbReference>
<feature type="compositionally biased region" description="Basic residues" evidence="6">
    <location>
        <begin position="108"/>
        <end position="117"/>
    </location>
</feature>
<dbReference type="PANTHER" id="PTHR31312">
    <property type="entry name" value="TRANSCRIPTION ACTIVATOR GLK1"/>
    <property type="match status" value="1"/>
</dbReference>
<dbReference type="GO" id="GO:0000976">
    <property type="term" value="F:transcription cis-regulatory region binding"/>
    <property type="evidence" value="ECO:0007669"/>
    <property type="project" value="TreeGrafter"/>
</dbReference>
<keyword evidence="5" id="KW-0539">Nucleus</keyword>
<dbReference type="InterPro" id="IPR006447">
    <property type="entry name" value="Myb_dom_plants"/>
</dbReference>
<keyword evidence="4" id="KW-0804">Transcription</keyword>
<evidence type="ECO:0000256" key="6">
    <source>
        <dbReference type="SAM" id="MobiDB-lite"/>
    </source>
</evidence>
<keyword evidence="3" id="KW-0238">DNA-binding</keyword>
<evidence type="ECO:0000256" key="3">
    <source>
        <dbReference type="ARBA" id="ARBA00023125"/>
    </source>
</evidence>
<organism evidence="8 9">
    <name type="scientific">Platanthera zijinensis</name>
    <dbReference type="NCBI Taxonomy" id="2320716"/>
    <lineage>
        <taxon>Eukaryota</taxon>
        <taxon>Viridiplantae</taxon>
        <taxon>Streptophyta</taxon>
        <taxon>Embryophyta</taxon>
        <taxon>Tracheophyta</taxon>
        <taxon>Spermatophyta</taxon>
        <taxon>Magnoliopsida</taxon>
        <taxon>Liliopsida</taxon>
        <taxon>Asparagales</taxon>
        <taxon>Orchidaceae</taxon>
        <taxon>Orchidoideae</taxon>
        <taxon>Orchideae</taxon>
        <taxon>Orchidinae</taxon>
        <taxon>Platanthera</taxon>
    </lineage>
</organism>
<comment type="caution">
    <text evidence="8">The sequence shown here is derived from an EMBL/GenBank/DDBJ whole genome shotgun (WGS) entry which is preliminary data.</text>
</comment>
<accession>A0AAP0ATR8</accession>
<keyword evidence="9" id="KW-1185">Reference proteome</keyword>
<dbReference type="FunFam" id="1.10.10.60:FF:000007">
    <property type="entry name" value="Two-component response regulator"/>
    <property type="match status" value="1"/>
</dbReference>
<keyword evidence="2" id="KW-0805">Transcription regulation</keyword>
<dbReference type="GO" id="GO:0003700">
    <property type="term" value="F:DNA-binding transcription factor activity"/>
    <property type="evidence" value="ECO:0007669"/>
    <property type="project" value="InterPro"/>
</dbReference>
<evidence type="ECO:0000256" key="4">
    <source>
        <dbReference type="ARBA" id="ARBA00023163"/>
    </source>
</evidence>
<comment type="subcellular location">
    <subcellularLocation>
        <location evidence="1">Nucleus</location>
    </subcellularLocation>
</comment>
<feature type="region of interest" description="Disordered" evidence="6">
    <location>
        <begin position="76"/>
        <end position="117"/>
    </location>
</feature>
<dbReference type="AlphaFoldDB" id="A0AAP0ATR8"/>
<reference evidence="8 9" key="1">
    <citation type="journal article" date="2022" name="Nat. Plants">
        <title>Genomes of leafy and leafless Platanthera orchids illuminate the evolution of mycoheterotrophy.</title>
        <authorList>
            <person name="Li M.H."/>
            <person name="Liu K.W."/>
            <person name="Li Z."/>
            <person name="Lu H.C."/>
            <person name="Ye Q.L."/>
            <person name="Zhang D."/>
            <person name="Wang J.Y."/>
            <person name="Li Y.F."/>
            <person name="Zhong Z.M."/>
            <person name="Liu X."/>
            <person name="Yu X."/>
            <person name="Liu D.K."/>
            <person name="Tu X.D."/>
            <person name="Liu B."/>
            <person name="Hao Y."/>
            <person name="Liao X.Y."/>
            <person name="Jiang Y.T."/>
            <person name="Sun W.H."/>
            <person name="Chen J."/>
            <person name="Chen Y.Q."/>
            <person name="Ai Y."/>
            <person name="Zhai J.W."/>
            <person name="Wu S.S."/>
            <person name="Zhou Z."/>
            <person name="Hsiao Y.Y."/>
            <person name="Wu W.L."/>
            <person name="Chen Y.Y."/>
            <person name="Lin Y.F."/>
            <person name="Hsu J.L."/>
            <person name="Li C.Y."/>
            <person name="Wang Z.W."/>
            <person name="Zhao X."/>
            <person name="Zhong W.Y."/>
            <person name="Ma X.K."/>
            <person name="Ma L."/>
            <person name="Huang J."/>
            <person name="Chen G.Z."/>
            <person name="Huang M.Z."/>
            <person name="Huang L."/>
            <person name="Peng D.H."/>
            <person name="Luo Y.B."/>
            <person name="Zou S.Q."/>
            <person name="Chen S.P."/>
            <person name="Lan S."/>
            <person name="Tsai W.C."/>
            <person name="Van de Peer Y."/>
            <person name="Liu Z.J."/>
        </authorList>
    </citation>
    <scope>NUCLEOTIDE SEQUENCE [LARGE SCALE GENOMIC DNA]</scope>
    <source>
        <strain evidence="8">Lor287</strain>
    </source>
</reference>
<evidence type="ECO:0000256" key="1">
    <source>
        <dbReference type="ARBA" id="ARBA00004123"/>
    </source>
</evidence>
<feature type="compositionally biased region" description="Low complexity" evidence="6">
    <location>
        <begin position="92"/>
        <end position="103"/>
    </location>
</feature>
<sequence length="332" mass="37399">MLALPPLKATNADDRDAAGGFSVDAFQLGDDDCFLDSIDFSCIFEGFDFAGDLLPELEIPEPHAGILSESSAEIREEQEIGSPESPANIEKLTPLTPAAPMTPESRRATAKHSHGKKKIKVDWTPELHRRFVTAVEELGVDKAVPSRILEIMGNHNLTRHNVASHLQKYRSHRKHSLAREAEAGSWSHRRQIYAATGATGGNTCNPTTKNKQRCQWVSPTLGYPPPSLHQPQFGPLHVWGHPTVDRPTLMRAAMWQGHTTVPFQCPQPPWPQPQNYIAYWRPHFHAVLPVNFCRVQEKDGDQMQPPQYHILCPRHCREWIRSFEQIELGSSK</sequence>
<feature type="domain" description="HTH myb-type" evidence="7">
    <location>
        <begin position="115"/>
        <end position="174"/>
    </location>
</feature>